<keyword evidence="2" id="KW-1133">Transmembrane helix</keyword>
<dbReference type="EMBL" id="KZ679688">
    <property type="protein sequence ID" value="PTB50451.1"/>
    <property type="molecule type" value="Genomic_DNA"/>
</dbReference>
<evidence type="ECO:0000313" key="4">
    <source>
        <dbReference type="Proteomes" id="UP000241690"/>
    </source>
</evidence>
<keyword evidence="4" id="KW-1185">Reference proteome</keyword>
<reference evidence="3 4" key="1">
    <citation type="submission" date="2016-07" db="EMBL/GenBank/DDBJ databases">
        <title>Multiple horizontal gene transfer events from other fungi enriched the ability of initially mycotrophic Trichoderma (Ascomycota) to feed on dead plant biomass.</title>
        <authorList>
            <consortium name="DOE Joint Genome Institute"/>
            <person name="Aerts A."/>
            <person name="Atanasova L."/>
            <person name="Chenthamara K."/>
            <person name="Zhang J."/>
            <person name="Grujic M."/>
            <person name="Henrissat B."/>
            <person name="Kuo A."/>
            <person name="Salamov A."/>
            <person name="Lipzen A."/>
            <person name="Labutti K."/>
            <person name="Barry K."/>
            <person name="Miao Y."/>
            <person name="Rahimi M.J."/>
            <person name="Shen Q."/>
            <person name="Grigoriev I.V."/>
            <person name="Kubicek C.P."/>
            <person name="Druzhinina I.S."/>
        </authorList>
    </citation>
    <scope>NUCLEOTIDE SEQUENCE [LARGE SCALE GENOMIC DNA]</scope>
    <source>
        <strain evidence="3 4">CBS 226.95</strain>
    </source>
</reference>
<proteinExistence type="predicted"/>
<protein>
    <submittedName>
        <fullName evidence="3">Uncharacterized protein</fullName>
    </submittedName>
</protein>
<gene>
    <name evidence="3" type="ORF">M431DRAFT_253363</name>
</gene>
<sequence>MPSHQCPLKRISPSGGTKKRSGLVTLELGLRAGFISTFCFIASTLIGLARWPSWLWRQVKATLTAIPGGAIRVGSSPTLVRFIFCRSLTNGDYHIVFSFFGMCKMCGMSVLLDDINLPTTSCKVHMYRSNLKYDGLPINHNPSAMQSVPDSEQCNQTPVINRS</sequence>
<evidence type="ECO:0000256" key="1">
    <source>
        <dbReference type="SAM" id="MobiDB-lite"/>
    </source>
</evidence>
<dbReference type="GeneID" id="36622369"/>
<feature type="region of interest" description="Disordered" evidence="1">
    <location>
        <begin position="143"/>
        <end position="163"/>
    </location>
</feature>
<dbReference type="Proteomes" id="UP000241690">
    <property type="component" value="Unassembled WGS sequence"/>
</dbReference>
<dbReference type="RefSeq" id="XP_024770128.1">
    <property type="nucleotide sequence ID" value="XM_024913805.1"/>
</dbReference>
<dbReference type="AlphaFoldDB" id="A0A2T4A062"/>
<name>A0A2T4A062_TRIHA</name>
<accession>A0A2T4A062</accession>
<evidence type="ECO:0000313" key="3">
    <source>
        <dbReference type="EMBL" id="PTB50451.1"/>
    </source>
</evidence>
<keyword evidence="2" id="KW-0812">Transmembrane</keyword>
<organism evidence="3 4">
    <name type="scientific">Trichoderma harzianum CBS 226.95</name>
    <dbReference type="NCBI Taxonomy" id="983964"/>
    <lineage>
        <taxon>Eukaryota</taxon>
        <taxon>Fungi</taxon>
        <taxon>Dikarya</taxon>
        <taxon>Ascomycota</taxon>
        <taxon>Pezizomycotina</taxon>
        <taxon>Sordariomycetes</taxon>
        <taxon>Hypocreomycetidae</taxon>
        <taxon>Hypocreales</taxon>
        <taxon>Hypocreaceae</taxon>
        <taxon>Trichoderma</taxon>
    </lineage>
</organism>
<keyword evidence="2" id="KW-0472">Membrane</keyword>
<evidence type="ECO:0000256" key="2">
    <source>
        <dbReference type="SAM" id="Phobius"/>
    </source>
</evidence>
<feature type="transmembrane region" description="Helical" evidence="2">
    <location>
        <begin position="28"/>
        <end position="48"/>
    </location>
</feature>